<dbReference type="EMBL" id="JACFYF010000007">
    <property type="protein sequence ID" value="MBA5763223.1"/>
    <property type="molecule type" value="Genomic_DNA"/>
</dbReference>
<dbReference type="GO" id="GO:0090313">
    <property type="term" value="P:regulation of protein targeting to membrane"/>
    <property type="evidence" value="ECO:0007669"/>
    <property type="project" value="TreeGrafter"/>
</dbReference>
<feature type="transmembrane region" description="Helical" evidence="2">
    <location>
        <begin position="21"/>
        <end position="44"/>
    </location>
</feature>
<dbReference type="InterPro" id="IPR036737">
    <property type="entry name" value="OmpA-like_sf"/>
</dbReference>
<comment type="caution">
    <text evidence="3">The sequence shown here is derived from an EMBL/GenBank/DDBJ whole genome shotgun (WGS) entry which is preliminary data.</text>
</comment>
<feature type="compositionally biased region" description="Polar residues" evidence="1">
    <location>
        <begin position="384"/>
        <end position="398"/>
    </location>
</feature>
<dbReference type="Gene3D" id="3.30.1330.60">
    <property type="entry name" value="OmpA-like domain"/>
    <property type="match status" value="1"/>
</dbReference>
<evidence type="ECO:0000256" key="2">
    <source>
        <dbReference type="SAM" id="Phobius"/>
    </source>
</evidence>
<keyword evidence="4" id="KW-1185">Reference proteome</keyword>
<dbReference type="GO" id="GO:0005886">
    <property type="term" value="C:plasma membrane"/>
    <property type="evidence" value="ECO:0007669"/>
    <property type="project" value="TreeGrafter"/>
</dbReference>
<reference evidence="3 4" key="1">
    <citation type="submission" date="2020-07" db="EMBL/GenBank/DDBJ databases">
        <title>Vibrio marinisediminis sp. nov., isolated from marine sediment.</title>
        <authorList>
            <person name="Ji X."/>
        </authorList>
    </citation>
    <scope>NUCLEOTIDE SEQUENCE [LARGE SCALE GENOMIC DNA]</scope>
    <source>
        <strain evidence="3 4">404</strain>
    </source>
</reference>
<evidence type="ECO:0000256" key="1">
    <source>
        <dbReference type="SAM" id="MobiDB-lite"/>
    </source>
</evidence>
<dbReference type="PANTHER" id="PTHR30441:SF8">
    <property type="entry name" value="DUF748 DOMAIN-CONTAINING PROTEIN"/>
    <property type="match status" value="1"/>
</dbReference>
<evidence type="ECO:0000313" key="4">
    <source>
        <dbReference type="Proteomes" id="UP000571701"/>
    </source>
</evidence>
<accession>A0A7W2IUG9</accession>
<feature type="region of interest" description="Disordered" evidence="1">
    <location>
        <begin position="377"/>
        <end position="399"/>
    </location>
</feature>
<keyword evidence="2" id="KW-1133">Transmembrane helix</keyword>
<dbReference type="InterPro" id="IPR008023">
    <property type="entry name" value="DUF748"/>
</dbReference>
<dbReference type="Pfam" id="PF05359">
    <property type="entry name" value="DUF748"/>
    <property type="match status" value="2"/>
</dbReference>
<evidence type="ECO:0000313" key="3">
    <source>
        <dbReference type="EMBL" id="MBA5763223.1"/>
    </source>
</evidence>
<dbReference type="AlphaFoldDB" id="A0A7W2IUG9"/>
<sequence length="1034" mass="112521">MSNKFKGAVAKFRAFPRAVRWSTYAVSAYLCYAALLGLLVPYVAKQQIPEQVSKLIERPVTLTDVTINPFTLQFDVHQFAILEEAKPFVSFENAGVKLNFWQSIFNASLSIEYIQLDKPYVNLERLNNREELLFNFSDMLDAIARNTASVEETEPKADEVVDRHAPLFPVSIKQTALTQGEVRFFDGVTGTQLAYPNINVTLGEFSTQSLLSDADKKNQYKLNITDADSATIKMAGQVQLKPLEVVGSVDVERIQLSRLWGFVAQDIIAKLTSGDVNFSSNYHIQQSIGETEADDAMSITTSKGMFAVNNLNFDVNEKSVVSLPNFSVNDIATDVEAQTVNIASVTSKGLNVSAKVDGEGADLAAFFTPKSSVEKAPVQAGDVTKNTTSDTQSDQSVDNLADEKAPSWLVTLNGIELKDYQLNVEEKVVTKKANQWIIAPINITTKQIVSDFSKPIEFDVSTAVNGKGDISVGGQADVKQQSVLANIAVKSLKLAQFQPYIATAVNATLTNGALNTQLKLSANAAGDVTVSGGAKVEHLSIRDNKLRKPFVKWRSLAVNKFNFDLQKSKLDIDTLSLSQPYARVVINKDRSTNIGDLVVAQPTNTKVSSTKASSKSKTASNKQEKPFALSVRKIAFNNGSAFFADNSLTPNFSSGIEQLKGDIGHVSSVPGTKATVDISGNIDRYAPVQVKGEINPLLEQPYLDLDVIFQSVELTTVNPYSGTYAGHYIDRGQLSLSLNYQLENNQLKGSNHVVIDQLQLGKASESDLATDLPISLAIALLQDSDGVIDLGVEVSGDVDDPEFSLGAVIWSTLSNIITKAVTAPFSFIAGLADSDDELNVITFEFGANTLTPEEQEKLQTLGSALETRPKLTLTVDGAVDAVQDSKALALQQFNQLLAETAKTTVVQLPENLSASTMPTSGVLSDALKAIYQSEFGEDADTVRDAIEDEMDEKGQEYTESDLDQRWHIALYNLVLNKQEVDEGKLGQLAQQRAKTVKAYLVDAVNVDASRVFLLDSRFDIEQDSSSVLLSLEAK</sequence>
<proteinExistence type="predicted"/>
<dbReference type="RefSeq" id="WP_182109238.1">
    <property type="nucleotide sequence ID" value="NZ_JACFYF010000007.1"/>
</dbReference>
<dbReference type="PANTHER" id="PTHR30441">
    <property type="entry name" value="DUF748 DOMAIN-CONTAINING PROTEIN"/>
    <property type="match status" value="1"/>
</dbReference>
<keyword evidence="2" id="KW-0812">Transmembrane</keyword>
<keyword evidence="2" id="KW-0472">Membrane</keyword>
<organism evidence="3 4">
    <name type="scientific">Vibrio marinisediminis</name>
    <dbReference type="NCBI Taxonomy" id="2758441"/>
    <lineage>
        <taxon>Bacteria</taxon>
        <taxon>Pseudomonadati</taxon>
        <taxon>Pseudomonadota</taxon>
        <taxon>Gammaproteobacteria</taxon>
        <taxon>Vibrionales</taxon>
        <taxon>Vibrionaceae</taxon>
        <taxon>Vibrio</taxon>
    </lineage>
</organism>
<protein>
    <submittedName>
        <fullName evidence="3">DUF748 domain-containing protein</fullName>
    </submittedName>
</protein>
<dbReference type="Proteomes" id="UP000571701">
    <property type="component" value="Unassembled WGS sequence"/>
</dbReference>
<gene>
    <name evidence="3" type="ORF">H2O73_12745</name>
</gene>
<dbReference type="InterPro" id="IPR052894">
    <property type="entry name" value="AsmA-related"/>
</dbReference>
<name>A0A7W2IUG9_9VIBR</name>